<keyword evidence="1" id="KW-0812">Transmembrane</keyword>
<feature type="transmembrane region" description="Helical" evidence="1">
    <location>
        <begin position="180"/>
        <end position="200"/>
    </location>
</feature>
<feature type="transmembrane region" description="Helical" evidence="1">
    <location>
        <begin position="47"/>
        <end position="67"/>
    </location>
</feature>
<sequence length="354" mass="39129">MASMSDRALVVDAVVASVAYTTHCILAVNLLFKIYTHRERAHRWKHLALVSTFLVLGSVQAIAYLHFNFSGGLRRLLDFFHASLGIPNENAASSPPSAEAHRSDVTIQYLNGLSALFVTWVANGFMLYRCFIIWSKEAWVLLILPSLLYMAIIGNGIFGIYNLVQADNAKGTSIFMRLHWSLSLSTNALISALIVVRLLLAMHKMRRVSGHSKGRNAPYLGIIAIVTESSLLYTLVVGIAYPIYGPTAWLFQYTRATENMVNPLLVQTECIAAEIIVLRFVRGRSWNSATFTTVQTTESDVENRATAGAVFSTHQSHSENPNSTLLSLSKSQAVIDLQPLPPSEIMSNAKSGWR</sequence>
<protein>
    <submittedName>
        <fullName evidence="2">Uncharacterized protein</fullName>
    </submittedName>
</protein>
<evidence type="ECO:0000256" key="1">
    <source>
        <dbReference type="SAM" id="Phobius"/>
    </source>
</evidence>
<keyword evidence="1" id="KW-1133">Transmembrane helix</keyword>
<dbReference type="EMBL" id="ML178819">
    <property type="protein sequence ID" value="TFL04227.1"/>
    <property type="molecule type" value="Genomic_DNA"/>
</dbReference>
<feature type="transmembrane region" description="Helical" evidence="1">
    <location>
        <begin position="220"/>
        <end position="244"/>
    </location>
</feature>
<feature type="transmembrane region" description="Helical" evidence="1">
    <location>
        <begin position="109"/>
        <end position="128"/>
    </location>
</feature>
<reference evidence="2 3" key="1">
    <citation type="journal article" date="2019" name="Nat. Ecol. Evol.">
        <title>Megaphylogeny resolves global patterns of mushroom evolution.</title>
        <authorList>
            <person name="Varga T."/>
            <person name="Krizsan K."/>
            <person name="Foldi C."/>
            <person name="Dima B."/>
            <person name="Sanchez-Garcia M."/>
            <person name="Sanchez-Ramirez S."/>
            <person name="Szollosi G.J."/>
            <person name="Szarkandi J.G."/>
            <person name="Papp V."/>
            <person name="Albert L."/>
            <person name="Andreopoulos W."/>
            <person name="Angelini C."/>
            <person name="Antonin V."/>
            <person name="Barry K.W."/>
            <person name="Bougher N.L."/>
            <person name="Buchanan P."/>
            <person name="Buyck B."/>
            <person name="Bense V."/>
            <person name="Catcheside P."/>
            <person name="Chovatia M."/>
            <person name="Cooper J."/>
            <person name="Damon W."/>
            <person name="Desjardin D."/>
            <person name="Finy P."/>
            <person name="Geml J."/>
            <person name="Haridas S."/>
            <person name="Hughes K."/>
            <person name="Justo A."/>
            <person name="Karasinski D."/>
            <person name="Kautmanova I."/>
            <person name="Kiss B."/>
            <person name="Kocsube S."/>
            <person name="Kotiranta H."/>
            <person name="LaButti K.M."/>
            <person name="Lechner B.E."/>
            <person name="Liimatainen K."/>
            <person name="Lipzen A."/>
            <person name="Lukacs Z."/>
            <person name="Mihaltcheva S."/>
            <person name="Morgado L.N."/>
            <person name="Niskanen T."/>
            <person name="Noordeloos M.E."/>
            <person name="Ohm R.A."/>
            <person name="Ortiz-Santana B."/>
            <person name="Ovrebo C."/>
            <person name="Racz N."/>
            <person name="Riley R."/>
            <person name="Savchenko A."/>
            <person name="Shiryaev A."/>
            <person name="Soop K."/>
            <person name="Spirin V."/>
            <person name="Szebenyi C."/>
            <person name="Tomsovsky M."/>
            <person name="Tulloss R.E."/>
            <person name="Uehling J."/>
            <person name="Grigoriev I.V."/>
            <person name="Vagvolgyi C."/>
            <person name="Papp T."/>
            <person name="Martin F.M."/>
            <person name="Miettinen O."/>
            <person name="Hibbett D.S."/>
            <person name="Nagy L.G."/>
        </authorList>
    </citation>
    <scope>NUCLEOTIDE SEQUENCE [LARGE SCALE GENOMIC DNA]</scope>
    <source>
        <strain evidence="2 3">CBS 309.79</strain>
    </source>
</reference>
<accession>A0A5C3QRQ0</accession>
<keyword evidence="3" id="KW-1185">Reference proteome</keyword>
<gene>
    <name evidence="2" type="ORF">BDV98DRAFT_654635</name>
</gene>
<feature type="transmembrane region" description="Helical" evidence="1">
    <location>
        <begin position="13"/>
        <end position="35"/>
    </location>
</feature>
<feature type="transmembrane region" description="Helical" evidence="1">
    <location>
        <begin position="140"/>
        <end position="160"/>
    </location>
</feature>
<organism evidence="2 3">
    <name type="scientific">Pterulicium gracile</name>
    <dbReference type="NCBI Taxonomy" id="1884261"/>
    <lineage>
        <taxon>Eukaryota</taxon>
        <taxon>Fungi</taxon>
        <taxon>Dikarya</taxon>
        <taxon>Basidiomycota</taxon>
        <taxon>Agaricomycotina</taxon>
        <taxon>Agaricomycetes</taxon>
        <taxon>Agaricomycetidae</taxon>
        <taxon>Agaricales</taxon>
        <taxon>Pleurotineae</taxon>
        <taxon>Pterulaceae</taxon>
        <taxon>Pterulicium</taxon>
    </lineage>
</organism>
<evidence type="ECO:0000313" key="2">
    <source>
        <dbReference type="EMBL" id="TFL04227.1"/>
    </source>
</evidence>
<dbReference type="AlphaFoldDB" id="A0A5C3QRQ0"/>
<evidence type="ECO:0000313" key="3">
    <source>
        <dbReference type="Proteomes" id="UP000305067"/>
    </source>
</evidence>
<dbReference type="Proteomes" id="UP000305067">
    <property type="component" value="Unassembled WGS sequence"/>
</dbReference>
<proteinExistence type="predicted"/>
<name>A0A5C3QRQ0_9AGAR</name>
<dbReference type="OrthoDB" id="2905268at2759"/>
<keyword evidence="1" id="KW-0472">Membrane</keyword>